<protein>
    <submittedName>
        <fullName evidence="1">Uncharacterized protein</fullName>
    </submittedName>
</protein>
<dbReference type="Proteomes" id="UP000001444">
    <property type="component" value="Chromosome"/>
</dbReference>
<organism evidence="1 2">
    <name type="scientific">Streptomyces scabiei (strain 87.22)</name>
    <dbReference type="NCBI Taxonomy" id="680198"/>
    <lineage>
        <taxon>Bacteria</taxon>
        <taxon>Bacillati</taxon>
        <taxon>Actinomycetota</taxon>
        <taxon>Actinomycetes</taxon>
        <taxon>Kitasatosporales</taxon>
        <taxon>Streptomycetaceae</taxon>
        <taxon>Streptomyces</taxon>
    </lineage>
</organism>
<evidence type="ECO:0000313" key="1">
    <source>
        <dbReference type="EMBL" id="CBG75006.1"/>
    </source>
</evidence>
<dbReference type="HOGENOM" id="CLU_2119832_0_0_11"/>
<dbReference type="AlphaFoldDB" id="C9ZG42"/>
<sequence length="114" mass="12174">MVAAATLVVLGDQSETAQAQGSCQVRDRIETITGNTGHPKGFTEPGERAPESGFGHVIGDGYVIVQYRPQLPAADLDALRNYVRGGDGRSTCWCPTRLVAATRRCGGLREGTER</sequence>
<dbReference type="EMBL" id="FN554889">
    <property type="protein sequence ID" value="CBG75006.1"/>
    <property type="molecule type" value="Genomic_DNA"/>
</dbReference>
<evidence type="ECO:0000313" key="2">
    <source>
        <dbReference type="Proteomes" id="UP000001444"/>
    </source>
</evidence>
<name>C9ZG42_STRSW</name>
<proteinExistence type="predicted"/>
<accession>C9ZG42</accession>
<reference evidence="1 2" key="1">
    <citation type="journal article" date="2010" name="Mol. Plant Microbe Interact.">
        <title>Streptomyces scabies 87-22 contains a coronafacic acid-like biosynthetic cluster that contributes to plant-microbe interactions.</title>
        <authorList>
            <person name="Bignell D.R."/>
            <person name="Seipke R.F."/>
            <person name="Huguet-Tapia J.C."/>
            <person name="Chambers A.H."/>
            <person name="Parry R.J."/>
            <person name="Loria R."/>
        </authorList>
    </citation>
    <scope>NUCLEOTIDE SEQUENCE [LARGE SCALE GENOMIC DNA]</scope>
    <source>
        <strain evidence="1 2">87.22</strain>
    </source>
</reference>
<gene>
    <name evidence="1" type="ordered locus">SCAB_80441</name>
</gene>
<keyword evidence="2" id="KW-1185">Reference proteome</keyword>
<dbReference type="KEGG" id="scb:SCAB_80441"/>